<name>A0ABR4C6M8_9HELO</name>
<protein>
    <recommendedName>
        <fullName evidence="3">N-acetyltransferase domain-containing protein</fullName>
    </recommendedName>
</protein>
<dbReference type="Gene3D" id="3.40.630.30">
    <property type="match status" value="1"/>
</dbReference>
<dbReference type="Proteomes" id="UP001595075">
    <property type="component" value="Unassembled WGS sequence"/>
</dbReference>
<evidence type="ECO:0000313" key="1">
    <source>
        <dbReference type="EMBL" id="KAL2064981.1"/>
    </source>
</evidence>
<dbReference type="SUPFAM" id="SSF55729">
    <property type="entry name" value="Acyl-CoA N-acyltransferases (Nat)"/>
    <property type="match status" value="1"/>
</dbReference>
<comment type="caution">
    <text evidence="1">The sequence shown here is derived from an EMBL/GenBank/DDBJ whole genome shotgun (WGS) entry which is preliminary data.</text>
</comment>
<accession>A0ABR4C6M8</accession>
<evidence type="ECO:0008006" key="3">
    <source>
        <dbReference type="Google" id="ProtNLM"/>
    </source>
</evidence>
<keyword evidence="2" id="KW-1185">Reference proteome</keyword>
<dbReference type="InterPro" id="IPR053225">
    <property type="entry name" value="Acyl-CoA_N-acyltransferase"/>
</dbReference>
<reference evidence="1 2" key="1">
    <citation type="journal article" date="2024" name="Commun. Biol.">
        <title>Comparative genomic analysis of thermophilic fungi reveals convergent evolutionary adaptations and gene losses.</title>
        <authorList>
            <person name="Steindorff A.S."/>
            <person name="Aguilar-Pontes M.V."/>
            <person name="Robinson A.J."/>
            <person name="Andreopoulos B."/>
            <person name="LaButti K."/>
            <person name="Kuo A."/>
            <person name="Mondo S."/>
            <person name="Riley R."/>
            <person name="Otillar R."/>
            <person name="Haridas S."/>
            <person name="Lipzen A."/>
            <person name="Grimwood J."/>
            <person name="Schmutz J."/>
            <person name="Clum A."/>
            <person name="Reid I.D."/>
            <person name="Moisan M.C."/>
            <person name="Butler G."/>
            <person name="Nguyen T.T.M."/>
            <person name="Dewar K."/>
            <person name="Conant G."/>
            <person name="Drula E."/>
            <person name="Henrissat B."/>
            <person name="Hansel C."/>
            <person name="Singer S."/>
            <person name="Hutchinson M.I."/>
            <person name="de Vries R.P."/>
            <person name="Natvig D.O."/>
            <person name="Powell A.J."/>
            <person name="Tsang A."/>
            <person name="Grigoriev I.V."/>
        </authorList>
    </citation>
    <scope>NUCLEOTIDE SEQUENCE [LARGE SCALE GENOMIC DNA]</scope>
    <source>
        <strain evidence="1 2">CBS 494.80</strain>
    </source>
</reference>
<dbReference type="CDD" id="cd04301">
    <property type="entry name" value="NAT_SF"/>
    <property type="match status" value="1"/>
</dbReference>
<gene>
    <name evidence="1" type="ORF">VTL71DRAFT_4121</name>
</gene>
<dbReference type="EMBL" id="JAZHXI010000013">
    <property type="protein sequence ID" value="KAL2064981.1"/>
    <property type="molecule type" value="Genomic_DNA"/>
</dbReference>
<evidence type="ECO:0000313" key="2">
    <source>
        <dbReference type="Proteomes" id="UP001595075"/>
    </source>
</evidence>
<dbReference type="InterPro" id="IPR016181">
    <property type="entry name" value="Acyl_CoA_acyltransferase"/>
</dbReference>
<sequence>MSTLEESQNGISDTTLSLLSTHLPNSIALFRRLQFMNIAGGKTSNSHVLELYESDDVFTIAYLDFSRGPETEMWLYSSTERLPGNKIEAKCQQQVLEILKRVKGIETSYVAANGPRTTPGIVCLGSLHEKTLAFLQGRQKVQDVTEPFFKFIFESGNLPPEIPIKSEELVYTEVRKKDILLVLSRTNIPRKERTMVLLPSLAIAVDNEPIAWGFLGADASLTSLHVEEDYRGQGLAKAIARKLFLEKTSAYGPEMLYHADVGTTNVQSQGVCKSLGGKADFCVYWTWIKL</sequence>
<organism evidence="1 2">
    <name type="scientific">Oculimacula yallundae</name>
    <dbReference type="NCBI Taxonomy" id="86028"/>
    <lineage>
        <taxon>Eukaryota</taxon>
        <taxon>Fungi</taxon>
        <taxon>Dikarya</taxon>
        <taxon>Ascomycota</taxon>
        <taxon>Pezizomycotina</taxon>
        <taxon>Leotiomycetes</taxon>
        <taxon>Helotiales</taxon>
        <taxon>Ploettnerulaceae</taxon>
        <taxon>Oculimacula</taxon>
    </lineage>
</organism>
<proteinExistence type="predicted"/>
<dbReference type="PANTHER" id="PTHR20958:SF6">
    <property type="entry name" value="GLYCINE N-ACYLTRANSFERASE-LIKE PROTEIN"/>
    <property type="match status" value="1"/>
</dbReference>
<dbReference type="PANTHER" id="PTHR20958">
    <property type="entry name" value="GLYCINE N-ACYLTRANSFERASE-LIKE PROTEIN"/>
    <property type="match status" value="1"/>
</dbReference>